<dbReference type="STRING" id="1592317.DPF_1656"/>
<organism evidence="1 2">
    <name type="scientific">Desulfoplanes formicivorans</name>
    <dbReference type="NCBI Taxonomy" id="1592317"/>
    <lineage>
        <taxon>Bacteria</taxon>
        <taxon>Pseudomonadati</taxon>
        <taxon>Thermodesulfobacteriota</taxon>
        <taxon>Desulfovibrionia</taxon>
        <taxon>Desulfovibrionales</taxon>
        <taxon>Desulfoplanaceae</taxon>
        <taxon>Desulfoplanes</taxon>
    </lineage>
</organism>
<protein>
    <submittedName>
        <fullName evidence="1">Uncharacterized protein</fullName>
    </submittedName>
</protein>
<dbReference type="Proteomes" id="UP000095200">
    <property type="component" value="Unassembled WGS sequence"/>
</dbReference>
<comment type="caution">
    <text evidence="1">The sequence shown here is derived from an EMBL/GenBank/DDBJ whole genome shotgun (WGS) entry which is preliminary data.</text>
</comment>
<dbReference type="RefSeq" id="WP_069858972.1">
    <property type="nucleotide sequence ID" value="NZ_BDFE01000016.1"/>
</dbReference>
<proteinExistence type="predicted"/>
<evidence type="ECO:0000313" key="2">
    <source>
        <dbReference type="Proteomes" id="UP000095200"/>
    </source>
</evidence>
<accession>A0A194AFS8</accession>
<reference evidence="2" key="1">
    <citation type="submission" date="2016-06" db="EMBL/GenBank/DDBJ databases">
        <title>Draft genome sequence of Desulfoplanes formicivorans strain Pf12B.</title>
        <authorList>
            <person name="Watanabe M."/>
            <person name="Kojima H."/>
            <person name="Fukui M."/>
        </authorList>
    </citation>
    <scope>NUCLEOTIDE SEQUENCE [LARGE SCALE GENOMIC DNA]</scope>
    <source>
        <strain evidence="2">Pf12B</strain>
    </source>
</reference>
<sequence>MGHIIRLLSRPEIHEADLNSLDQLMTRLEQGRISLAECREVIVSDHEKFRFVAQICAWYAQSPGPSIRALGGLFRDMIAAVRAYLPGREGNYTSFEHAANEHCLLAWDTRSPEYKTHLEHLVLAPPDNQPSEAGRFRMRQLKKARQRLKRKLR</sequence>
<dbReference type="EMBL" id="BDFE01000016">
    <property type="protein sequence ID" value="GAU08937.1"/>
    <property type="molecule type" value="Genomic_DNA"/>
</dbReference>
<evidence type="ECO:0000313" key="1">
    <source>
        <dbReference type="EMBL" id="GAU08937.1"/>
    </source>
</evidence>
<name>A0A194AFS8_9BACT</name>
<dbReference type="AlphaFoldDB" id="A0A194AFS8"/>
<gene>
    <name evidence="1" type="ORF">DPF_1656</name>
</gene>
<keyword evidence="2" id="KW-1185">Reference proteome</keyword>